<evidence type="ECO:0000313" key="3">
    <source>
        <dbReference type="Proteomes" id="UP001597244"/>
    </source>
</evidence>
<feature type="binding site" evidence="1">
    <location>
        <position position="221"/>
    </location>
    <ligand>
        <name>FMN</name>
        <dbReference type="ChEBI" id="CHEBI:58210"/>
    </ligand>
</feature>
<dbReference type="SUPFAM" id="SSF51395">
    <property type="entry name" value="FMN-linked oxidoreductases"/>
    <property type="match status" value="1"/>
</dbReference>
<dbReference type="InterPro" id="IPR011179">
    <property type="entry name" value="IPdP_isomerase"/>
</dbReference>
<comment type="cofactor">
    <cofactor evidence="1">
        <name>NADPH</name>
        <dbReference type="ChEBI" id="CHEBI:57783"/>
    </cofactor>
</comment>
<keyword evidence="1" id="KW-0521">NADP</keyword>
<evidence type="ECO:0000313" key="2">
    <source>
        <dbReference type="EMBL" id="MFD1466221.1"/>
    </source>
</evidence>
<feature type="binding site" evidence="1">
    <location>
        <begin position="10"/>
        <end position="11"/>
    </location>
    <ligand>
        <name>substrate</name>
    </ligand>
</feature>
<keyword evidence="1" id="KW-0963">Cytoplasm</keyword>
<dbReference type="PIRSF" id="PIRSF003314">
    <property type="entry name" value="IPP_isomerase"/>
    <property type="match status" value="1"/>
</dbReference>
<accession>A0ABW4DRW1</accession>
<evidence type="ECO:0000256" key="1">
    <source>
        <dbReference type="HAMAP-Rule" id="MF_00354"/>
    </source>
</evidence>
<reference evidence="3" key="1">
    <citation type="journal article" date="2019" name="Int. J. Syst. Evol. Microbiol.">
        <title>The Global Catalogue of Microorganisms (GCM) 10K type strain sequencing project: providing services to taxonomists for standard genome sequencing and annotation.</title>
        <authorList>
            <consortium name="The Broad Institute Genomics Platform"/>
            <consortium name="The Broad Institute Genome Sequencing Center for Infectious Disease"/>
            <person name="Wu L."/>
            <person name="Ma J."/>
        </authorList>
    </citation>
    <scope>NUCLEOTIDE SEQUENCE [LARGE SCALE GENOMIC DNA]</scope>
    <source>
        <strain evidence="3">CCM 8951</strain>
    </source>
</reference>
<keyword evidence="1 2" id="KW-0413">Isomerase</keyword>
<feature type="binding site" evidence="1">
    <location>
        <position position="216"/>
    </location>
    <ligand>
        <name>FMN</name>
        <dbReference type="ChEBI" id="CHEBI:58210"/>
    </ligand>
</feature>
<feature type="binding site" evidence="1">
    <location>
        <position position="191"/>
    </location>
    <ligand>
        <name>FMN</name>
        <dbReference type="ChEBI" id="CHEBI:58210"/>
    </ligand>
</feature>
<keyword evidence="1" id="KW-0285">Flavoprotein</keyword>
<comment type="catalytic activity">
    <reaction evidence="1">
        <text>isopentenyl diphosphate = dimethylallyl diphosphate</text>
        <dbReference type="Rhea" id="RHEA:23284"/>
        <dbReference type="ChEBI" id="CHEBI:57623"/>
        <dbReference type="ChEBI" id="CHEBI:128769"/>
        <dbReference type="EC" id="5.3.3.2"/>
    </reaction>
</comment>
<feature type="binding site" evidence="1">
    <location>
        <position position="158"/>
    </location>
    <ligand>
        <name>substrate</name>
    </ligand>
</feature>
<keyword evidence="3" id="KW-1185">Reference proteome</keyword>
<proteinExistence type="inferred from homology"/>
<feature type="binding site" evidence="1">
    <location>
        <begin position="293"/>
        <end position="294"/>
    </location>
    <ligand>
        <name>FMN</name>
        <dbReference type="ChEBI" id="CHEBI:58210"/>
    </ligand>
</feature>
<name>A0ABW4DRW1_9LACO</name>
<dbReference type="PANTHER" id="PTHR43665:SF1">
    <property type="entry name" value="ISOPENTENYL-DIPHOSPHATE DELTA-ISOMERASE"/>
    <property type="match status" value="1"/>
</dbReference>
<sequence length="365" mass="40784">MTPRSQQEQRKKEHLAIAERLYRQPEFDRDQFAQVRLMHPVLPETNMAAVHLEQLLFHKPINYPIYINAMTGGTAEAMPINEKLAELAAHFKIPMAVGSMSILKSQPELADSFIAARRLNPECVVFANLGADKSPQFAQEMIDLLQADALQIHLNAAQEFAMPEGDQDFHWTDSLNELQKTIGTQTPIIAKEVGFGMSAASQDSLLKLGLENLDLSGISRTNFITIENRRRSQALVSDYSDFGLTLVESLLSRLALQQATSRTSKITFASGGISTPWQAIKAFALGADFVGMSAYFLHLALHHPLTEMIAIFGAWLTEFEQMLPVLGCQTIKDLQHIELILSPELISFTEQIGLDPHQIRFNRET</sequence>
<dbReference type="InterPro" id="IPR013785">
    <property type="entry name" value="Aldolase_TIM"/>
</dbReference>
<dbReference type="PANTHER" id="PTHR43665">
    <property type="entry name" value="ISOPENTENYL-DIPHOSPHATE DELTA-ISOMERASE"/>
    <property type="match status" value="1"/>
</dbReference>
<dbReference type="HAMAP" id="MF_00354">
    <property type="entry name" value="Idi_2"/>
    <property type="match status" value="1"/>
</dbReference>
<keyword evidence="1" id="KW-0479">Metal-binding</keyword>
<dbReference type="RefSeq" id="WP_125578020.1">
    <property type="nucleotide sequence ID" value="NZ_JBHTOF010000098.1"/>
</dbReference>
<comment type="subcellular location">
    <subcellularLocation>
        <location evidence="1">Cytoplasm</location>
    </subcellularLocation>
</comment>
<protein>
    <recommendedName>
        <fullName evidence="1">Isopentenyl-diphosphate delta-isomerase</fullName>
        <shortName evidence="1">IPP isomerase</shortName>
        <ecNumber evidence="1">5.3.3.2</ecNumber>
    </recommendedName>
    <alternativeName>
        <fullName evidence="1">Isopentenyl diphosphate:dimethylallyl diphosphate isomerase</fullName>
    </alternativeName>
    <alternativeName>
        <fullName evidence="1">Isopentenyl pyrophosphate isomerase</fullName>
    </alternativeName>
    <alternativeName>
        <fullName evidence="1">Type 2 isopentenyl diphosphate isomerase</fullName>
        <shortName evidence="1">IDI-2</shortName>
    </alternativeName>
</protein>
<gene>
    <name evidence="1 2" type="primary">fni</name>
    <name evidence="2" type="ORF">ACFQ4L_09120</name>
</gene>
<feature type="binding site" evidence="1">
    <location>
        <position position="99"/>
    </location>
    <ligand>
        <name>FMN</name>
        <dbReference type="ChEBI" id="CHEBI:58210"/>
    </ligand>
</feature>
<dbReference type="GO" id="GO:0004452">
    <property type="term" value="F:isopentenyl-diphosphate delta-isomerase activity"/>
    <property type="evidence" value="ECO:0007669"/>
    <property type="project" value="UniProtKB-EC"/>
</dbReference>
<comment type="caution">
    <text evidence="2">The sequence shown here is derived from an EMBL/GenBank/DDBJ whole genome shotgun (WGS) entry which is preliminary data.</text>
</comment>
<keyword evidence="1" id="KW-0288">FMN</keyword>
<comment type="cofactor">
    <cofactor evidence="1">
        <name>Mg(2+)</name>
        <dbReference type="ChEBI" id="CHEBI:18420"/>
    </cofactor>
</comment>
<keyword evidence="1" id="KW-0460">Magnesium</keyword>
<comment type="subunit">
    <text evidence="1">Homooctamer. Dimer of tetramers.</text>
</comment>
<comment type="cofactor">
    <cofactor evidence="1">
        <name>FMN</name>
        <dbReference type="ChEBI" id="CHEBI:58210"/>
    </cofactor>
</comment>
<comment type="similarity">
    <text evidence="1">Belongs to the IPP isomerase type 2 family.</text>
</comment>
<dbReference type="EMBL" id="JBHTOF010000098">
    <property type="protein sequence ID" value="MFD1466221.1"/>
    <property type="molecule type" value="Genomic_DNA"/>
</dbReference>
<feature type="binding site" evidence="1">
    <location>
        <position position="159"/>
    </location>
    <ligand>
        <name>Mg(2+)</name>
        <dbReference type="ChEBI" id="CHEBI:18420"/>
    </ligand>
</feature>
<dbReference type="Proteomes" id="UP001597244">
    <property type="component" value="Unassembled WGS sequence"/>
</dbReference>
<dbReference type="NCBIfam" id="TIGR02151">
    <property type="entry name" value="IPP_isom_2"/>
    <property type="match status" value="1"/>
</dbReference>
<comment type="function">
    <text evidence="1">Involved in the biosynthesis of isoprenoids. Catalyzes the 1,3-allylic rearrangement of the homoallylic substrate isopentenyl (IPP) to its allylic isomer, dimethylallyl diphosphate (DMAPP).</text>
</comment>
<feature type="binding site" evidence="1">
    <location>
        <begin position="69"/>
        <end position="71"/>
    </location>
    <ligand>
        <name>FMN</name>
        <dbReference type="ChEBI" id="CHEBI:58210"/>
    </ligand>
</feature>
<dbReference type="Gene3D" id="3.20.20.70">
    <property type="entry name" value="Aldolase class I"/>
    <property type="match status" value="1"/>
</dbReference>
<dbReference type="EC" id="5.3.3.2" evidence="1"/>
<organism evidence="2 3">
    <name type="scientific">Lapidilactobacillus mulanensis</name>
    <dbReference type="NCBI Taxonomy" id="2485999"/>
    <lineage>
        <taxon>Bacteria</taxon>
        <taxon>Bacillati</taxon>
        <taxon>Bacillota</taxon>
        <taxon>Bacilli</taxon>
        <taxon>Lactobacillales</taxon>
        <taxon>Lactobacillaceae</taxon>
        <taxon>Lapidilactobacillus</taxon>
    </lineage>
</organism>
<keyword evidence="1" id="KW-0414">Isoprene biosynthesis</keyword>
<comment type="caution">
    <text evidence="1">Lacks conserved residue(s) required for the propagation of feature annotation.</text>
</comment>
<feature type="binding site" evidence="1">
    <location>
        <position position="128"/>
    </location>
    <ligand>
        <name>FMN</name>
        <dbReference type="ChEBI" id="CHEBI:58210"/>
    </ligand>
</feature>